<feature type="transmembrane region" description="Helical" evidence="6">
    <location>
        <begin position="444"/>
        <end position="464"/>
    </location>
</feature>
<dbReference type="PANTHER" id="PTHR30250:SF11">
    <property type="entry name" value="O-ANTIGEN TRANSPORTER-RELATED"/>
    <property type="match status" value="1"/>
</dbReference>
<feature type="transmembrane region" description="Helical" evidence="6">
    <location>
        <begin position="12"/>
        <end position="36"/>
    </location>
</feature>
<evidence type="ECO:0000313" key="8">
    <source>
        <dbReference type="Proteomes" id="UP000034508"/>
    </source>
</evidence>
<evidence type="ECO:0000256" key="2">
    <source>
        <dbReference type="ARBA" id="ARBA00022475"/>
    </source>
</evidence>
<accession>A0A0G0I3D4</accession>
<feature type="transmembrane region" description="Helical" evidence="6">
    <location>
        <begin position="289"/>
        <end position="312"/>
    </location>
</feature>
<comment type="caution">
    <text evidence="7">The sequence shown here is derived from an EMBL/GenBank/DDBJ whole genome shotgun (WGS) entry which is preliminary data.</text>
</comment>
<organism evidence="7 8">
    <name type="scientific">Berkelbacteria bacterium GW2011_GWA1_36_9</name>
    <dbReference type="NCBI Taxonomy" id="1618331"/>
    <lineage>
        <taxon>Bacteria</taxon>
        <taxon>Candidatus Berkelbacteria</taxon>
    </lineage>
</organism>
<dbReference type="EMBL" id="LBSM01000002">
    <property type="protein sequence ID" value="KKQ18774.1"/>
    <property type="molecule type" value="Genomic_DNA"/>
</dbReference>
<dbReference type="GO" id="GO:0005886">
    <property type="term" value="C:plasma membrane"/>
    <property type="evidence" value="ECO:0007669"/>
    <property type="project" value="UniProtKB-SubCell"/>
</dbReference>
<dbReference type="PANTHER" id="PTHR30250">
    <property type="entry name" value="PST FAMILY PREDICTED COLANIC ACID TRANSPORTER"/>
    <property type="match status" value="1"/>
</dbReference>
<dbReference type="InterPro" id="IPR002797">
    <property type="entry name" value="Polysacc_synth"/>
</dbReference>
<feature type="transmembrane region" description="Helical" evidence="6">
    <location>
        <begin position="189"/>
        <end position="211"/>
    </location>
</feature>
<protein>
    <submittedName>
        <fullName evidence="7">Polysaccharide biosynthesis protein</fullName>
    </submittedName>
</protein>
<evidence type="ECO:0000256" key="5">
    <source>
        <dbReference type="ARBA" id="ARBA00023136"/>
    </source>
</evidence>
<dbReference type="Pfam" id="PF01943">
    <property type="entry name" value="Polysacc_synt"/>
    <property type="match status" value="1"/>
</dbReference>
<evidence type="ECO:0000256" key="3">
    <source>
        <dbReference type="ARBA" id="ARBA00022692"/>
    </source>
</evidence>
<feature type="transmembrane region" description="Helical" evidence="6">
    <location>
        <begin position="358"/>
        <end position="379"/>
    </location>
</feature>
<dbReference type="InterPro" id="IPR050833">
    <property type="entry name" value="Poly_Biosynth_Transport"/>
</dbReference>
<feature type="transmembrane region" description="Helical" evidence="6">
    <location>
        <begin position="218"/>
        <end position="235"/>
    </location>
</feature>
<proteinExistence type="predicted"/>
<dbReference type="AlphaFoldDB" id="A0A0G0I3D4"/>
<feature type="transmembrane region" description="Helical" evidence="6">
    <location>
        <begin position="82"/>
        <end position="106"/>
    </location>
</feature>
<feature type="transmembrane region" description="Helical" evidence="6">
    <location>
        <begin position="255"/>
        <end position="277"/>
    </location>
</feature>
<keyword evidence="3 6" id="KW-0812">Transmembrane</keyword>
<dbReference type="Proteomes" id="UP000034508">
    <property type="component" value="Unassembled WGS sequence"/>
</dbReference>
<feature type="transmembrane region" description="Helical" evidence="6">
    <location>
        <begin position="118"/>
        <end position="139"/>
    </location>
</feature>
<feature type="transmembrane region" description="Helical" evidence="6">
    <location>
        <begin position="385"/>
        <end position="407"/>
    </location>
</feature>
<name>A0A0G0I3D4_9BACT</name>
<evidence type="ECO:0000313" key="7">
    <source>
        <dbReference type="EMBL" id="KKQ18774.1"/>
    </source>
</evidence>
<keyword evidence="5 6" id="KW-0472">Membrane</keyword>
<reference evidence="7 8" key="1">
    <citation type="journal article" date="2015" name="Nature">
        <title>rRNA introns, odd ribosomes, and small enigmatic genomes across a large radiation of phyla.</title>
        <authorList>
            <person name="Brown C.T."/>
            <person name="Hug L.A."/>
            <person name="Thomas B.C."/>
            <person name="Sharon I."/>
            <person name="Castelle C.J."/>
            <person name="Singh A."/>
            <person name="Wilkins M.J."/>
            <person name="Williams K.H."/>
            <person name="Banfield J.F."/>
        </authorList>
    </citation>
    <scope>NUCLEOTIDE SEQUENCE [LARGE SCALE GENOMIC DNA]</scope>
</reference>
<evidence type="ECO:0000256" key="6">
    <source>
        <dbReference type="SAM" id="Phobius"/>
    </source>
</evidence>
<gene>
    <name evidence="7" type="ORF">US31_C0002G0119</name>
</gene>
<feature type="transmembrane region" description="Helical" evidence="6">
    <location>
        <begin position="42"/>
        <end position="61"/>
    </location>
</feature>
<keyword evidence="2" id="KW-1003">Cell membrane</keyword>
<sequence>MIAHFKRLTGQIFYYGLGDIATKLITVLILPIFARYLTPADFGVASILIVSTILVSGLADLGLSVSTYRFYYEGKDQNKFRLISTVQIFSTLITIIIAFVVIFFSQSLSQIFFKTSDYNYIIILAFLSIPLNNLTVAQINRLKLENKAKVCANIQITKALTDIIFKVILIIFLKHGINGLFEGQIINATIYAIIFIIYSLRITGFGFSYTLLKKMLRFGLPFAFSPIFFWILNWADRLILGRMTNMTEVGLYTLGYTVGMAVMLPVGAFTTAWPTFYMSVIKEPKAKKFFSLVLTYFSLIIGYFALLIIILSPDYFYFLTPVQFHSAYTIVPMVAFSYIFLGHYSIMITGTYLKRKTFYIFITEVLAIIINLGLLFLLVPRFGRIGAAWATLGSYFALPVIIYALTFKVFPIKYEYKRLIQILIAILIVLWINQFLYAPNIWNLFLRLLISLFYPLILLLMGFFEKTEIKLLKLNFAKYSSKIIKK</sequence>
<comment type="subcellular location">
    <subcellularLocation>
        <location evidence="1">Cell membrane</location>
        <topology evidence="1">Multi-pass membrane protein</topology>
    </subcellularLocation>
</comment>
<evidence type="ECO:0000256" key="1">
    <source>
        <dbReference type="ARBA" id="ARBA00004651"/>
    </source>
</evidence>
<feature type="transmembrane region" description="Helical" evidence="6">
    <location>
        <begin position="159"/>
        <end position="177"/>
    </location>
</feature>
<feature type="transmembrane region" description="Helical" evidence="6">
    <location>
        <begin position="419"/>
        <end position="438"/>
    </location>
</feature>
<evidence type="ECO:0000256" key="4">
    <source>
        <dbReference type="ARBA" id="ARBA00022989"/>
    </source>
</evidence>
<keyword evidence="4 6" id="KW-1133">Transmembrane helix</keyword>
<feature type="transmembrane region" description="Helical" evidence="6">
    <location>
        <begin position="324"/>
        <end position="346"/>
    </location>
</feature>